<dbReference type="AlphaFoldDB" id="A0A364P3E5"/>
<evidence type="ECO:0000313" key="1">
    <source>
        <dbReference type="EMBL" id="RAU23821.1"/>
    </source>
</evidence>
<keyword evidence="2" id="KW-1185">Reference proteome</keyword>
<protein>
    <submittedName>
        <fullName evidence="1">Uncharacterized protein</fullName>
    </submittedName>
</protein>
<dbReference type="Proteomes" id="UP000251075">
    <property type="component" value="Unassembled WGS sequence"/>
</dbReference>
<accession>A0A364P3E5</accession>
<dbReference type="RefSeq" id="WP_112142052.1">
    <property type="nucleotide sequence ID" value="NZ_PGTO01000001.1"/>
</dbReference>
<name>A0A364P3E5_9PROT</name>
<gene>
    <name evidence="1" type="ORF">CU669_01655</name>
</gene>
<comment type="caution">
    <text evidence="1">The sequence shown here is derived from an EMBL/GenBank/DDBJ whole genome shotgun (WGS) entry which is preliminary data.</text>
</comment>
<sequence length="131" mass="14775">MSPAGVDTATWQRALVVFSGATDLGWLRLLRPGFRHCFVALGGDGGWICVNPMAHRTEVSVLPITAEFDLAGWYHSQGLITVATKPVEPPRRPLGWRPYTCVEEVKRLLGITARTILTPWQLYRFLRQCRK</sequence>
<reference evidence="1 2" key="1">
    <citation type="submission" date="2017-11" db="EMBL/GenBank/DDBJ databases">
        <title>Draft genome sequence of magnetotactic bacterium Magnetospirillum kuznetsovii LBB-42.</title>
        <authorList>
            <person name="Grouzdev D.S."/>
            <person name="Rysina M.S."/>
            <person name="Baslerov R.V."/>
            <person name="Koziaeva V."/>
        </authorList>
    </citation>
    <scope>NUCLEOTIDE SEQUENCE [LARGE SCALE GENOMIC DNA]</scope>
    <source>
        <strain evidence="1 2">LBB-42</strain>
    </source>
</reference>
<dbReference type="EMBL" id="PGTO01000001">
    <property type="protein sequence ID" value="RAU23821.1"/>
    <property type="molecule type" value="Genomic_DNA"/>
</dbReference>
<dbReference type="OrthoDB" id="8446920at2"/>
<organism evidence="1 2">
    <name type="scientific">Paramagnetospirillum kuznetsovii</name>
    <dbReference type="NCBI Taxonomy" id="2053833"/>
    <lineage>
        <taxon>Bacteria</taxon>
        <taxon>Pseudomonadati</taxon>
        <taxon>Pseudomonadota</taxon>
        <taxon>Alphaproteobacteria</taxon>
        <taxon>Rhodospirillales</taxon>
        <taxon>Magnetospirillaceae</taxon>
        <taxon>Paramagnetospirillum</taxon>
    </lineage>
</organism>
<proteinExistence type="predicted"/>
<evidence type="ECO:0000313" key="2">
    <source>
        <dbReference type="Proteomes" id="UP000251075"/>
    </source>
</evidence>